<dbReference type="Gene3D" id="3.90.25.10">
    <property type="entry name" value="UDP-galactose 4-epimerase, domain 1"/>
    <property type="match status" value="1"/>
</dbReference>
<dbReference type="EMBL" id="JQED01000015">
    <property type="protein sequence ID" value="KGJ93068.1"/>
    <property type="molecule type" value="Genomic_DNA"/>
</dbReference>
<gene>
    <name evidence="4" type="ORF">ND2E_2534</name>
</gene>
<evidence type="ECO:0000259" key="3">
    <source>
        <dbReference type="Pfam" id="PF01370"/>
    </source>
</evidence>
<evidence type="ECO:0000313" key="5">
    <source>
        <dbReference type="Proteomes" id="UP000029843"/>
    </source>
</evidence>
<accession>A0A099KTT6</accession>
<dbReference type="GO" id="GO:0003978">
    <property type="term" value="F:UDP-glucose 4-epimerase activity"/>
    <property type="evidence" value="ECO:0007669"/>
    <property type="project" value="UniProtKB-EC"/>
</dbReference>
<proteinExistence type="inferred from homology"/>
<reference evidence="4 5" key="1">
    <citation type="submission" date="2014-08" db="EMBL/GenBank/DDBJ databases">
        <title>Genomic and Phenotypic Diversity of Colwellia psychrerythraea strains from Disparate Marine Basins.</title>
        <authorList>
            <person name="Techtmann S.M."/>
            <person name="Stelling S.C."/>
            <person name="Utturkar S.M."/>
            <person name="Alshibli N."/>
            <person name="Harris A."/>
            <person name="Brown S.D."/>
            <person name="Hazen T.C."/>
        </authorList>
    </citation>
    <scope>NUCLEOTIDE SEQUENCE [LARGE SCALE GENOMIC DNA]</scope>
    <source>
        <strain evidence="4 5">ND2E</strain>
    </source>
</reference>
<feature type="domain" description="NAD-dependent epimerase/dehydratase" evidence="3">
    <location>
        <begin position="19"/>
        <end position="267"/>
    </location>
</feature>
<dbReference type="SUPFAM" id="SSF51735">
    <property type="entry name" value="NAD(P)-binding Rossmann-fold domains"/>
    <property type="match status" value="1"/>
</dbReference>
<dbReference type="OrthoDB" id="9803010at2"/>
<dbReference type="AlphaFoldDB" id="A0A099KTT6"/>
<dbReference type="InterPro" id="IPR036291">
    <property type="entry name" value="NAD(P)-bd_dom_sf"/>
</dbReference>
<evidence type="ECO:0000256" key="1">
    <source>
        <dbReference type="ARBA" id="ARBA00005125"/>
    </source>
</evidence>
<dbReference type="EC" id="5.1.3.2" evidence="4"/>
<comment type="caution">
    <text evidence="4">The sequence shown here is derived from an EMBL/GenBank/DDBJ whole genome shotgun (WGS) entry which is preliminary data.</text>
</comment>
<dbReference type="PANTHER" id="PTHR43000">
    <property type="entry name" value="DTDP-D-GLUCOSE 4,6-DEHYDRATASE-RELATED"/>
    <property type="match status" value="1"/>
</dbReference>
<dbReference type="Pfam" id="PF01370">
    <property type="entry name" value="Epimerase"/>
    <property type="match status" value="1"/>
</dbReference>
<name>A0A099KTT6_COLPS</name>
<organism evidence="4 5">
    <name type="scientific">Colwellia psychrerythraea</name>
    <name type="common">Vibrio psychroerythus</name>
    <dbReference type="NCBI Taxonomy" id="28229"/>
    <lineage>
        <taxon>Bacteria</taxon>
        <taxon>Pseudomonadati</taxon>
        <taxon>Pseudomonadota</taxon>
        <taxon>Gammaproteobacteria</taxon>
        <taxon>Alteromonadales</taxon>
        <taxon>Colwelliaceae</taxon>
        <taxon>Colwellia</taxon>
    </lineage>
</organism>
<sequence length="344" mass="38086">MTQFQKIKQELTNSPKTWMITGCAGFIGSNLLETLLLLDQKVVGLDNFATGHQYNLDEVQAQVSPEQWQNFYFVQGDIRQLDDCQTALNYYDNGVDYILHQAALGSVPRSIADPLLTNSANITGFLTMLTAAKETQVKSFVYAASSSTYGDHPALPKVEEAIGKPLSPYAVTKYVNELYADVFHKTYGLNCTGLRYFNVFGKRQDPDGAYAAVIPKWTAAMIANEELLINGDGETSRDFCFVENAVQANILAATANDAGKNQVYNVALGDRTSLNTLFDSLKIALKANGVDYQKSATYQDFRAGDVRHSQADISKAKSLIGFEPEFKIQQGIDKAMPWYINFLK</sequence>
<dbReference type="InterPro" id="IPR001509">
    <property type="entry name" value="Epimerase_deHydtase"/>
</dbReference>
<dbReference type="PRINTS" id="PR01713">
    <property type="entry name" value="NUCEPIMERASE"/>
</dbReference>
<dbReference type="CDD" id="cd05256">
    <property type="entry name" value="UDP_AE_SDR_e"/>
    <property type="match status" value="1"/>
</dbReference>
<dbReference type="Gene3D" id="3.40.50.720">
    <property type="entry name" value="NAD(P)-binding Rossmann-like Domain"/>
    <property type="match status" value="1"/>
</dbReference>
<evidence type="ECO:0000256" key="2">
    <source>
        <dbReference type="ARBA" id="ARBA00007637"/>
    </source>
</evidence>
<comment type="pathway">
    <text evidence="1">Bacterial outer membrane biogenesis; LPS O-antigen biosynthesis.</text>
</comment>
<dbReference type="Proteomes" id="UP000029843">
    <property type="component" value="Unassembled WGS sequence"/>
</dbReference>
<keyword evidence="4" id="KW-0413">Isomerase</keyword>
<protein>
    <submittedName>
        <fullName evidence="4">UDP-glucose 4-epimerase</fullName>
        <ecNumber evidence="4">5.1.3.2</ecNumber>
    </submittedName>
</protein>
<comment type="similarity">
    <text evidence="2">Belongs to the NAD(P)-dependent epimerase/dehydratase family.</text>
</comment>
<evidence type="ECO:0000313" key="4">
    <source>
        <dbReference type="EMBL" id="KGJ93068.1"/>
    </source>
</evidence>
<dbReference type="RefSeq" id="WP_033093295.1">
    <property type="nucleotide sequence ID" value="NZ_JQED01000015.1"/>
</dbReference>
<dbReference type="PATRIC" id="fig|28229.4.peg.1564"/>